<dbReference type="InterPro" id="IPR045920">
    <property type="entry name" value="DUF6339"/>
</dbReference>
<name>A0ABY6TEF3_9CORY</name>
<accession>A0ABY6TEF3</accession>
<reference evidence="1 2" key="1">
    <citation type="submission" date="2018-12" db="EMBL/GenBank/DDBJ databases">
        <authorList>
            <consortium name="Pathogen Informatics"/>
        </authorList>
    </citation>
    <scope>NUCLEOTIDE SEQUENCE [LARGE SCALE GENOMIC DNA]</scope>
    <source>
        <strain evidence="1 2">NCTC934</strain>
    </source>
</reference>
<dbReference type="EMBL" id="LR134408">
    <property type="protein sequence ID" value="VEH72644.1"/>
    <property type="molecule type" value="Genomic_DNA"/>
</dbReference>
<sequence>MNEFRSLPRLDRDDAVAVSSAMIKTSIERCSELVDIFHPKQYPPPLGGLMVPPKEIEELRENLLKLANEYGFPKRSKLKNVSFSEFDARLGNTLFHTLRISPAEAGTEEVWNFLSLAVFPDLSKWRYQNPNRKEDYERWVGKPRNTFRKAWWRAYCFGSDLNLTLGEDEGVAIMERPTFGMNPIIAKAIASVHYEHSSKIDSSKSDVLRRVMVQLGKLSSIMHFDVLSPEQTTTLVREVYDDTLDSLLSTE</sequence>
<gene>
    <name evidence="1" type="ORF">NCTC934_00918</name>
</gene>
<keyword evidence="2" id="KW-1185">Reference proteome</keyword>
<proteinExistence type="predicted"/>
<evidence type="ECO:0000313" key="2">
    <source>
        <dbReference type="Proteomes" id="UP000280707"/>
    </source>
</evidence>
<evidence type="ECO:0000313" key="1">
    <source>
        <dbReference type="EMBL" id="VEH72644.1"/>
    </source>
</evidence>
<protein>
    <submittedName>
        <fullName evidence="1">Uncharacterized protein</fullName>
    </submittedName>
</protein>
<dbReference type="Pfam" id="PF19866">
    <property type="entry name" value="DUF6339"/>
    <property type="match status" value="1"/>
</dbReference>
<organism evidence="1 2">
    <name type="scientific">Corynebacterium segmentosum</name>
    <dbReference type="NCBI Taxonomy" id="43990"/>
    <lineage>
        <taxon>Bacteria</taxon>
        <taxon>Bacillati</taxon>
        <taxon>Actinomycetota</taxon>
        <taxon>Actinomycetes</taxon>
        <taxon>Mycobacteriales</taxon>
        <taxon>Corynebacteriaceae</taxon>
        <taxon>Corynebacterium</taxon>
    </lineage>
</organism>
<dbReference type="Proteomes" id="UP000280707">
    <property type="component" value="Chromosome"/>
</dbReference>
<dbReference type="RefSeq" id="WP_126318770.1">
    <property type="nucleotide sequence ID" value="NZ_LR134408.1"/>
</dbReference>